<proteinExistence type="predicted"/>
<dbReference type="InterPro" id="IPR038109">
    <property type="entry name" value="DNA_bind_recomb_sf"/>
</dbReference>
<dbReference type="PROSITE" id="PS51737">
    <property type="entry name" value="RECOMBINASE_DNA_BIND"/>
    <property type="match status" value="1"/>
</dbReference>
<dbReference type="PROSITE" id="PS51736">
    <property type="entry name" value="RECOMBINASES_3"/>
    <property type="match status" value="1"/>
</dbReference>
<dbReference type="Pfam" id="PF07508">
    <property type="entry name" value="Recombinase"/>
    <property type="match status" value="1"/>
</dbReference>
<dbReference type="CDD" id="cd00338">
    <property type="entry name" value="Ser_Recombinase"/>
    <property type="match status" value="1"/>
</dbReference>
<keyword evidence="1" id="KW-0175">Coiled coil</keyword>
<sequence length="519" mass="61122">MNDTPATIFGATYLRISRDKGENEDTLQNHREMMEEFCRQNGYGYEMYEEIVSGGKYEIEERPQLQQMLANIEKYEAIFTVSLDRLSRNGLVSQQIKQMCIDYDIKIITPSQTFDLSNSQEDRLLYDVSSMFATLEYEMIGRRNKYNRLQRARRGEHVVGQPAYGYRRNKATHKLEIYEPEAAVVRYIFKLHNEGLGNRKIADILNSEGYKPRRGHSFRPCNVRRMLENPVYKGRLVLHDRERVKEKGKYSYKVADTIITDNAHPAIIPHEEWDLANRERAQRGAQAMILREKTAAKSGASMLKDLLYCGVCGRKLVIKKERNRGYFIRRCESLLPNSGEKCGNHGMKLKFMEEEMVLTIQAYRQQLQEALEHLQRRDSLHIRSELEERLVHLENQIDENRKQQANLLDMALKKVFPHEELKAAKERLLNQEHSLREQKDTALRQLQELEASPGMKLVDGIMNLLDEFAFQMPEEQNITLKQFIRRINFTRVLPDDIRALHERSREREEYPFSYTIEYF</sequence>
<evidence type="ECO:0000259" key="2">
    <source>
        <dbReference type="PROSITE" id="PS51736"/>
    </source>
</evidence>
<feature type="domain" description="Resolvase/invertase-type recombinase catalytic" evidence="2">
    <location>
        <begin position="9"/>
        <end position="155"/>
    </location>
</feature>
<gene>
    <name evidence="4" type="ORF">ACE3NQ_29120</name>
</gene>
<reference evidence="4 5" key="1">
    <citation type="submission" date="2024-09" db="EMBL/GenBank/DDBJ databases">
        <authorList>
            <person name="Ruan L."/>
        </authorList>
    </citation>
    <scope>NUCLEOTIDE SEQUENCE [LARGE SCALE GENOMIC DNA]</scope>
    <source>
        <strain evidence="4 5">D33</strain>
    </source>
</reference>
<dbReference type="Pfam" id="PF00239">
    <property type="entry name" value="Resolvase"/>
    <property type="match status" value="1"/>
</dbReference>
<dbReference type="EMBL" id="JBHILM010000053">
    <property type="protein sequence ID" value="MFB5684978.1"/>
    <property type="molecule type" value="Genomic_DNA"/>
</dbReference>
<dbReference type="InterPro" id="IPR050639">
    <property type="entry name" value="SSR_resolvase"/>
</dbReference>
<accession>A0ABV5BGZ1</accession>
<evidence type="ECO:0000259" key="3">
    <source>
        <dbReference type="PROSITE" id="PS51737"/>
    </source>
</evidence>
<organism evidence="4 5">
    <name type="scientific">Paenibacillus terreus</name>
    <dbReference type="NCBI Taxonomy" id="1387834"/>
    <lineage>
        <taxon>Bacteria</taxon>
        <taxon>Bacillati</taxon>
        <taxon>Bacillota</taxon>
        <taxon>Bacilli</taxon>
        <taxon>Bacillales</taxon>
        <taxon>Paenibacillaceae</taxon>
        <taxon>Paenibacillus</taxon>
    </lineage>
</organism>
<dbReference type="Gene3D" id="3.40.50.1390">
    <property type="entry name" value="Resolvase, N-terminal catalytic domain"/>
    <property type="match status" value="1"/>
</dbReference>
<dbReference type="Gene3D" id="3.90.1750.20">
    <property type="entry name" value="Putative Large Serine Recombinase, Chain B, Domain 2"/>
    <property type="match status" value="1"/>
</dbReference>
<evidence type="ECO:0000256" key="1">
    <source>
        <dbReference type="SAM" id="Coils"/>
    </source>
</evidence>
<dbReference type="Proteomes" id="UP001580407">
    <property type="component" value="Unassembled WGS sequence"/>
</dbReference>
<keyword evidence="5" id="KW-1185">Reference proteome</keyword>
<feature type="coiled-coil region" evidence="1">
    <location>
        <begin position="383"/>
        <end position="452"/>
    </location>
</feature>
<comment type="caution">
    <text evidence="4">The sequence shown here is derived from an EMBL/GenBank/DDBJ whole genome shotgun (WGS) entry which is preliminary data.</text>
</comment>
<dbReference type="SUPFAM" id="SSF53041">
    <property type="entry name" value="Resolvase-like"/>
    <property type="match status" value="1"/>
</dbReference>
<evidence type="ECO:0000313" key="5">
    <source>
        <dbReference type="Proteomes" id="UP001580407"/>
    </source>
</evidence>
<name>A0ABV5BGZ1_9BACL</name>
<dbReference type="RefSeq" id="WP_375528642.1">
    <property type="nucleotide sequence ID" value="NZ_JBHILM010000053.1"/>
</dbReference>
<dbReference type="SMART" id="SM00857">
    <property type="entry name" value="Resolvase"/>
    <property type="match status" value="1"/>
</dbReference>
<feature type="domain" description="Recombinase" evidence="3">
    <location>
        <begin position="163"/>
        <end position="286"/>
    </location>
</feature>
<dbReference type="PANTHER" id="PTHR30461:SF23">
    <property type="entry name" value="DNA RECOMBINASE-RELATED"/>
    <property type="match status" value="1"/>
</dbReference>
<dbReference type="InterPro" id="IPR011109">
    <property type="entry name" value="DNA_bind_recombinase_dom"/>
</dbReference>
<dbReference type="InterPro" id="IPR006119">
    <property type="entry name" value="Resolv_N"/>
</dbReference>
<protein>
    <submittedName>
        <fullName evidence="4">Recombinase family protein</fullName>
    </submittedName>
</protein>
<evidence type="ECO:0000313" key="4">
    <source>
        <dbReference type="EMBL" id="MFB5684978.1"/>
    </source>
</evidence>
<dbReference type="PANTHER" id="PTHR30461">
    <property type="entry name" value="DNA-INVERTASE FROM LAMBDOID PROPHAGE"/>
    <property type="match status" value="1"/>
</dbReference>
<dbReference type="InterPro" id="IPR036162">
    <property type="entry name" value="Resolvase-like_N_sf"/>
</dbReference>